<dbReference type="SUPFAM" id="SSF49493">
    <property type="entry name" value="HSP40/DnaJ peptide-binding domain"/>
    <property type="match status" value="2"/>
</dbReference>
<reference evidence="4" key="1">
    <citation type="journal article" date="2019" name="Int. J. Syst. Evol. Microbiol.">
        <title>The Global Catalogue of Microorganisms (GCM) 10K type strain sequencing project: providing services to taxonomists for standard genome sequencing and annotation.</title>
        <authorList>
            <consortium name="The Broad Institute Genomics Platform"/>
            <consortium name="The Broad Institute Genome Sequencing Center for Infectious Disease"/>
            <person name="Wu L."/>
            <person name="Ma J."/>
        </authorList>
    </citation>
    <scope>NUCLEOTIDE SEQUENCE [LARGE SCALE GENOMIC DNA]</scope>
    <source>
        <strain evidence="4">KACC 12597</strain>
    </source>
</reference>
<keyword evidence="1" id="KW-0143">Chaperone</keyword>
<dbReference type="EMBL" id="JBHUHX010000052">
    <property type="protein sequence ID" value="MFD2113570.1"/>
    <property type="molecule type" value="Genomic_DNA"/>
</dbReference>
<dbReference type="Pfam" id="PF01556">
    <property type="entry name" value="DnaJ_C"/>
    <property type="match status" value="1"/>
</dbReference>
<dbReference type="CDD" id="cd06257">
    <property type="entry name" value="DnaJ"/>
    <property type="match status" value="1"/>
</dbReference>
<evidence type="ECO:0000313" key="4">
    <source>
        <dbReference type="Proteomes" id="UP001597337"/>
    </source>
</evidence>
<evidence type="ECO:0000256" key="1">
    <source>
        <dbReference type="ARBA" id="ARBA00023186"/>
    </source>
</evidence>
<keyword evidence="4" id="KW-1185">Reference proteome</keyword>
<dbReference type="Gene3D" id="1.10.287.110">
    <property type="entry name" value="DnaJ domain"/>
    <property type="match status" value="1"/>
</dbReference>
<dbReference type="PROSITE" id="PS00636">
    <property type="entry name" value="DNAJ_1"/>
    <property type="match status" value="1"/>
</dbReference>
<dbReference type="SUPFAM" id="SSF46565">
    <property type="entry name" value="Chaperone J-domain"/>
    <property type="match status" value="1"/>
</dbReference>
<dbReference type="InterPro" id="IPR001623">
    <property type="entry name" value="DnaJ_domain"/>
</dbReference>
<sequence length="317" mass="35030">MEFKDYYAIMGVARDATQDEIKRAYRKLARKYHPDVSKEADAETHFKEVGEAYEVLKDPEKRAAYDQLGADWRAGQDFRPPPDWDQGFEFHGGGFTQADPDQFSDFFETLFGRAGFSGAHPHQSRREFHARGEDSHAKVLIDLEDAYRGTTRTLTLRHTELGPDGRPRIAERTLNVSIPKGVRQGQHIRLAKQGGAGIGRGEAGDLFLEVEFSPHPLYRAEGKNVYLTLPLAPWEAALGATVKVPTPNGAVDLRIPPDSSGGRKLRLKGRGIPAKEPGDLYVVLQIALPKADSESAKAAYAAFEKALGFDPRAHLGV</sequence>
<dbReference type="PANTHER" id="PTHR43096:SF52">
    <property type="entry name" value="DNAJ HOMOLOG 1, MITOCHONDRIAL-RELATED"/>
    <property type="match status" value="1"/>
</dbReference>
<evidence type="ECO:0000259" key="2">
    <source>
        <dbReference type="PROSITE" id="PS50076"/>
    </source>
</evidence>
<dbReference type="RefSeq" id="WP_386028414.1">
    <property type="nucleotide sequence ID" value="NZ_JBHUHX010000052.1"/>
</dbReference>
<dbReference type="InterPro" id="IPR018253">
    <property type="entry name" value="DnaJ_domain_CS"/>
</dbReference>
<dbReference type="InterPro" id="IPR008971">
    <property type="entry name" value="HSP40/DnaJ_pept-bd"/>
</dbReference>
<dbReference type="SMART" id="SM00271">
    <property type="entry name" value="DnaJ"/>
    <property type="match status" value="1"/>
</dbReference>
<organism evidence="3 4">
    <name type="scientific">Thiorhodococcus fuscus</name>
    <dbReference type="NCBI Taxonomy" id="527200"/>
    <lineage>
        <taxon>Bacteria</taxon>
        <taxon>Pseudomonadati</taxon>
        <taxon>Pseudomonadota</taxon>
        <taxon>Gammaproteobacteria</taxon>
        <taxon>Chromatiales</taxon>
        <taxon>Chromatiaceae</taxon>
        <taxon>Thiorhodococcus</taxon>
    </lineage>
</organism>
<dbReference type="Pfam" id="PF00226">
    <property type="entry name" value="DnaJ"/>
    <property type="match status" value="1"/>
</dbReference>
<dbReference type="Gene3D" id="2.60.260.20">
    <property type="entry name" value="Urease metallochaperone UreE, N-terminal domain"/>
    <property type="match status" value="2"/>
</dbReference>
<name>A0ABW4YD59_9GAMM</name>
<evidence type="ECO:0000313" key="3">
    <source>
        <dbReference type="EMBL" id="MFD2113570.1"/>
    </source>
</evidence>
<dbReference type="PANTHER" id="PTHR43096">
    <property type="entry name" value="DNAJ HOMOLOG 1, MITOCHONDRIAL-RELATED"/>
    <property type="match status" value="1"/>
</dbReference>
<dbReference type="PROSITE" id="PS50076">
    <property type="entry name" value="DNAJ_2"/>
    <property type="match status" value="1"/>
</dbReference>
<feature type="domain" description="J" evidence="2">
    <location>
        <begin position="5"/>
        <end position="69"/>
    </location>
</feature>
<gene>
    <name evidence="3" type="ORF">ACFSJC_17120</name>
</gene>
<dbReference type="CDD" id="cd10747">
    <property type="entry name" value="DnaJ_C"/>
    <property type="match status" value="1"/>
</dbReference>
<dbReference type="PRINTS" id="PR00625">
    <property type="entry name" value="JDOMAIN"/>
</dbReference>
<accession>A0ABW4YD59</accession>
<proteinExistence type="predicted"/>
<dbReference type="InterPro" id="IPR036869">
    <property type="entry name" value="J_dom_sf"/>
</dbReference>
<protein>
    <submittedName>
        <fullName evidence="3">DnaJ C-terminal domain-containing protein</fullName>
    </submittedName>
</protein>
<comment type="caution">
    <text evidence="3">The sequence shown here is derived from an EMBL/GenBank/DDBJ whole genome shotgun (WGS) entry which is preliminary data.</text>
</comment>
<dbReference type="InterPro" id="IPR002939">
    <property type="entry name" value="DnaJ_C"/>
</dbReference>
<dbReference type="Proteomes" id="UP001597337">
    <property type="component" value="Unassembled WGS sequence"/>
</dbReference>